<gene>
    <name evidence="2" type="ORF">EVAR_71935_1</name>
</gene>
<feature type="compositionally biased region" description="Polar residues" evidence="1">
    <location>
        <begin position="1"/>
        <end position="11"/>
    </location>
</feature>
<evidence type="ECO:0000256" key="1">
    <source>
        <dbReference type="SAM" id="MobiDB-lite"/>
    </source>
</evidence>
<dbReference type="OrthoDB" id="42382at2759"/>
<comment type="caution">
    <text evidence="2">The sequence shown here is derived from an EMBL/GenBank/DDBJ whole genome shotgun (WGS) entry which is preliminary data.</text>
</comment>
<keyword evidence="3" id="KW-1185">Reference proteome</keyword>
<accession>A0A4C1SW39</accession>
<dbReference type="Proteomes" id="UP000299102">
    <property type="component" value="Unassembled WGS sequence"/>
</dbReference>
<proteinExistence type="predicted"/>
<evidence type="ECO:0000313" key="3">
    <source>
        <dbReference type="Proteomes" id="UP000299102"/>
    </source>
</evidence>
<feature type="region of interest" description="Disordered" evidence="1">
    <location>
        <begin position="1"/>
        <end position="26"/>
    </location>
</feature>
<dbReference type="EMBL" id="BGZK01007907">
    <property type="protein sequence ID" value="GBP06155.1"/>
    <property type="molecule type" value="Genomic_DNA"/>
</dbReference>
<dbReference type="AlphaFoldDB" id="A0A4C1SW39"/>
<sequence length="138" mass="16423">MQTFKQTTPPRTQEKPAVMPPSPSSEIRFKIQTYESKTQTSKNPPLIFQDHEEHLPSLFELQRRNSPPTERKQTKLHIINIDFKRVFPPTPNEIYLRILLPKHALTDDDLDHYNTTTLVVGKYENRRHFYAFILFQFE</sequence>
<evidence type="ECO:0000313" key="2">
    <source>
        <dbReference type="EMBL" id="GBP06155.1"/>
    </source>
</evidence>
<dbReference type="STRING" id="151549.A0A4C1SW39"/>
<organism evidence="2 3">
    <name type="scientific">Eumeta variegata</name>
    <name type="common">Bagworm moth</name>
    <name type="synonym">Eumeta japonica</name>
    <dbReference type="NCBI Taxonomy" id="151549"/>
    <lineage>
        <taxon>Eukaryota</taxon>
        <taxon>Metazoa</taxon>
        <taxon>Ecdysozoa</taxon>
        <taxon>Arthropoda</taxon>
        <taxon>Hexapoda</taxon>
        <taxon>Insecta</taxon>
        <taxon>Pterygota</taxon>
        <taxon>Neoptera</taxon>
        <taxon>Endopterygota</taxon>
        <taxon>Lepidoptera</taxon>
        <taxon>Glossata</taxon>
        <taxon>Ditrysia</taxon>
        <taxon>Tineoidea</taxon>
        <taxon>Psychidae</taxon>
        <taxon>Oiketicinae</taxon>
        <taxon>Eumeta</taxon>
    </lineage>
</organism>
<protein>
    <submittedName>
        <fullName evidence="2">Uncharacterized protein</fullName>
    </submittedName>
</protein>
<reference evidence="2 3" key="1">
    <citation type="journal article" date="2019" name="Commun. Biol.">
        <title>The bagworm genome reveals a unique fibroin gene that provides high tensile strength.</title>
        <authorList>
            <person name="Kono N."/>
            <person name="Nakamura H."/>
            <person name="Ohtoshi R."/>
            <person name="Tomita M."/>
            <person name="Numata K."/>
            <person name="Arakawa K."/>
        </authorList>
    </citation>
    <scope>NUCLEOTIDE SEQUENCE [LARGE SCALE GENOMIC DNA]</scope>
</reference>
<name>A0A4C1SW39_EUMVA</name>